<accession>A0A6J7W8R5</accession>
<sequence>MSALWAWIRLHPQRLTSALAGLTALLQGYASVVTKLLGENGMTYALFGVALLMYLLAQLNSNAQQKDQ</sequence>
<organism evidence="3">
    <name type="scientific">uncultured Caudovirales phage</name>
    <dbReference type="NCBI Taxonomy" id="2100421"/>
    <lineage>
        <taxon>Viruses</taxon>
        <taxon>Duplodnaviria</taxon>
        <taxon>Heunggongvirae</taxon>
        <taxon>Uroviricota</taxon>
        <taxon>Caudoviricetes</taxon>
        <taxon>Peduoviridae</taxon>
        <taxon>Maltschvirus</taxon>
        <taxon>Maltschvirus maltsch</taxon>
    </lineage>
</organism>
<dbReference type="EMBL" id="LR796144">
    <property type="protein sequence ID" value="CAB4121215.1"/>
    <property type="molecule type" value="Genomic_DNA"/>
</dbReference>
<protein>
    <submittedName>
        <fullName evidence="3">Uncharacterized protein</fullName>
    </submittedName>
</protein>
<reference evidence="3" key="1">
    <citation type="submission" date="2020-05" db="EMBL/GenBank/DDBJ databases">
        <authorList>
            <person name="Chiriac C."/>
            <person name="Salcher M."/>
            <person name="Ghai R."/>
            <person name="Kavagutti S V."/>
        </authorList>
    </citation>
    <scope>NUCLEOTIDE SEQUENCE</scope>
</reference>
<keyword evidence="1" id="KW-0812">Transmembrane</keyword>
<evidence type="ECO:0000256" key="1">
    <source>
        <dbReference type="SAM" id="Phobius"/>
    </source>
</evidence>
<gene>
    <name evidence="3" type="ORF">UFOVP154_50</name>
    <name evidence="2" type="ORF">UFOVP8_35</name>
</gene>
<evidence type="ECO:0000313" key="2">
    <source>
        <dbReference type="EMBL" id="CAB4121215.1"/>
    </source>
</evidence>
<evidence type="ECO:0000313" key="3">
    <source>
        <dbReference type="EMBL" id="CAB5170810.1"/>
    </source>
</evidence>
<proteinExistence type="predicted"/>
<dbReference type="EMBL" id="LR798202">
    <property type="protein sequence ID" value="CAB5170810.1"/>
    <property type="molecule type" value="Genomic_DNA"/>
</dbReference>
<feature type="transmembrane region" description="Helical" evidence="1">
    <location>
        <begin position="40"/>
        <end position="57"/>
    </location>
</feature>
<keyword evidence="1" id="KW-1133">Transmembrane helix</keyword>
<keyword evidence="1" id="KW-0472">Membrane</keyword>
<name>A0A6J7W8R5_9CAUD</name>